<dbReference type="STRING" id="1319815.HMPREF0202_01190"/>
<comment type="caution">
    <text evidence="3">The sequence shown here is derived from an EMBL/GenBank/DDBJ whole genome shotgun (WGS) entry which is preliminary data.</text>
</comment>
<dbReference type="RefSeq" id="WP_023050729.1">
    <property type="nucleotide sequence ID" value="NZ_CP173065.2"/>
</dbReference>
<feature type="signal peptide" evidence="1">
    <location>
        <begin position="1"/>
        <end position="26"/>
    </location>
</feature>
<name>U7VB48_9FUSO</name>
<reference evidence="3 4" key="1">
    <citation type="submission" date="2013-08" db="EMBL/GenBank/DDBJ databases">
        <authorList>
            <person name="Weinstock G."/>
            <person name="Sodergren E."/>
            <person name="Wylie T."/>
            <person name="Fulton L."/>
            <person name="Fulton R."/>
            <person name="Fronick C."/>
            <person name="O'Laughlin M."/>
            <person name="Godfrey J."/>
            <person name="Miner T."/>
            <person name="Herter B."/>
            <person name="Appelbaum E."/>
            <person name="Cordes M."/>
            <person name="Lek S."/>
            <person name="Wollam A."/>
            <person name="Pepin K.H."/>
            <person name="Palsikar V.B."/>
            <person name="Mitreva M."/>
            <person name="Wilson R.K."/>
        </authorList>
    </citation>
    <scope>NUCLEOTIDE SEQUENCE [LARGE SCALE GENOMIC DNA]</scope>
    <source>
        <strain evidence="3 4">ATCC BAA-474</strain>
    </source>
</reference>
<dbReference type="Gene3D" id="2.40.128.130">
    <property type="entry name" value="Autotransporter beta-domain"/>
    <property type="match status" value="1"/>
</dbReference>
<gene>
    <name evidence="3" type="ORF">HMPREF0202_01190</name>
</gene>
<evidence type="ECO:0000313" key="3">
    <source>
        <dbReference type="EMBL" id="ERT68947.1"/>
    </source>
</evidence>
<proteinExistence type="predicted"/>
<dbReference type="eggNOG" id="COG4625">
    <property type="taxonomic scope" value="Bacteria"/>
</dbReference>
<dbReference type="SMART" id="SM00869">
    <property type="entry name" value="Autotransporter"/>
    <property type="match status" value="1"/>
</dbReference>
<evidence type="ECO:0000259" key="2">
    <source>
        <dbReference type="PROSITE" id="PS51208"/>
    </source>
</evidence>
<keyword evidence="1" id="KW-0732">Signal</keyword>
<dbReference type="HOGENOM" id="CLU_258609_0_0_0"/>
<dbReference type="SUPFAM" id="SSF103515">
    <property type="entry name" value="Autotransporter"/>
    <property type="match status" value="1"/>
</dbReference>
<dbReference type="InterPro" id="IPR036709">
    <property type="entry name" value="Autotransporte_beta_dom_sf"/>
</dbReference>
<accession>U7VB48</accession>
<organism evidence="3 4">
    <name type="scientific">Cetobacterium somerae ATCC BAA-474</name>
    <dbReference type="NCBI Taxonomy" id="1319815"/>
    <lineage>
        <taxon>Bacteria</taxon>
        <taxon>Fusobacteriati</taxon>
        <taxon>Fusobacteriota</taxon>
        <taxon>Fusobacteriia</taxon>
        <taxon>Fusobacteriales</taxon>
        <taxon>Fusobacteriaceae</taxon>
        <taxon>Cetobacterium</taxon>
    </lineage>
</organism>
<evidence type="ECO:0000256" key="1">
    <source>
        <dbReference type="SAM" id="SignalP"/>
    </source>
</evidence>
<feature type="chain" id="PRO_5004690243" description="Autotransporter domain-containing protein" evidence="1">
    <location>
        <begin position="27"/>
        <end position="1337"/>
    </location>
</feature>
<dbReference type="EMBL" id="AXZF01000041">
    <property type="protein sequence ID" value="ERT68947.1"/>
    <property type="molecule type" value="Genomic_DNA"/>
</dbReference>
<protein>
    <recommendedName>
        <fullName evidence="2">Autotransporter domain-containing protein</fullName>
    </recommendedName>
</protein>
<feature type="domain" description="Autotransporter" evidence="2">
    <location>
        <begin position="1046"/>
        <end position="1337"/>
    </location>
</feature>
<keyword evidence="4" id="KW-1185">Reference proteome</keyword>
<evidence type="ECO:0000313" key="4">
    <source>
        <dbReference type="Proteomes" id="UP000017081"/>
    </source>
</evidence>
<dbReference type="Proteomes" id="UP000017081">
    <property type="component" value="Unassembled WGS sequence"/>
</dbReference>
<sequence>MKEKVLLLFSLLIVCSKLSFSVASEATNEKEGLIFFTNFNYFKSNERNFKNVNEKGDVELNISDVKSLKTPETPKPILPPTPVIQPTHVKDTTTIPEKPIVKPETKPKVPDKPVITPPQNLYTDIFYNNDWIYDTHSYLTPGGDLIVSSNNNLFTGMGAVASGFSIENNNNVTIENGSSTTNLIGMLSLDKGGIINGEKGNITVGGSTNNFGMVVLGGGTGENKGTINVNDGAFGMYTKDSTLLNSNKIVVNNGAGMISTETGTIKNTGTIETSTSSTTPGFGMTTFGTSTATNAGTIVVNNSQIGMLSFDSSKLVSNGVLEVSGGIGGYASEAGQMTNNGVINITNGGTGICIDGQGQNQAQGFNNSSGTINVESGSIGMSGVNNGIITNYGNINLVTSNTKIATSETNQEVGMYVTTNGLATNMGDINVGSNQIGMYNEGASNSRNYGNILISSQGTGVVLNNSTNGGSTFLNENTGVIKGDAITGILLGGAGYVQNYGDIDISNGTAAVMVNGTGTIYNYHNINITNTKYGMLSLNGGGIINENISGYTSSITSDNNENAKMAVIGSGYALNQGTITSENTKYIMYLSGNGSLRNTGTLTSNITSNYSTYTTMYGEKGGTITNAKNGIININGGDSNYGMIISGSGQLTNDGTINAGSYQNGILITESATGINNGDVNFGIYGTGVSVYNTTAQGEFTNYGNIIGASSNYQGGTYGIYAFGEGKISNAGLVKLDYGDAAIIISGGGTATNLKGGKIEIASTDYGMFSTNGATIENYGEIEVTPDYNTYSIGNSAMYVSGSSGAAINRGEIIVGGAYFNAMGTAGLTTIKNDAGGTITILDGAIQSFAFDLGSGTATNAGTVNLGTTGELVNNGTLFNYGYIDAPNGIKNGANGILVMEQGGTTNTTLKEAVVGLSYASNIYNRGDKAFAALNLKFNATGITSYSYLYDIGKDNDEFLIRRKDFTEITEGSLGKFLEGIYFDSGNTTKDKFFNILRSARNSSQYNSYLDTIFGRDIYPNIIFQTKDTIEYTTNSILDNLEDKLTNNRKSSFIVGYTFEKFRQKGFDRVEGHDDNLNGFYLGKQYYLNDYSDYGFVFSYTRLDSDYYSNAGKREDNFLQGTAFMNYTKNDVKGVGAMYLGFAKGNIKRNFDLTYIDYDDSTPKYTNINDRYKGDTKNFYIGTSGKISKRYNFSSLFIEPEASAYLMGVFQNKINESGEEFNLHVDELNSFFSKVKTEIGVGKVIPIQNYQLTLKVIGGLGQELNSPKDDLKVSLREASEDKAKIKVDRENQFSKELGTKINLEKIGADSLEFYVDYRYIFEDDDSWKVGGGVVYKF</sequence>
<dbReference type="InterPro" id="IPR005546">
    <property type="entry name" value="Autotransporte_beta"/>
</dbReference>
<dbReference type="PROSITE" id="PS51208">
    <property type="entry name" value="AUTOTRANSPORTER"/>
    <property type="match status" value="1"/>
</dbReference>